<keyword evidence="8" id="KW-0325">Glycoprotein</keyword>
<keyword evidence="3" id="KW-0732">Signal</keyword>
<evidence type="ECO:0000256" key="7">
    <source>
        <dbReference type="ARBA" id="ARBA00023170"/>
    </source>
</evidence>
<sequence>MFGNGKNSSTSTIKNGLNGFVNTLNTGFNTGAQALEKTANTANNALSNLGSNAFKFANSTMNTLNSTPSTTTSGKSNTSNSISSYFGSLNVNKNKGSNKASNSASNTAALNLESTSTLFTSKETPAWAYPLLVFIILVCIFSGIFYVYNDSLGRSYTNIMNKIKVALGYDTPPPPQPTLDMNESSGIIEKILPVSNKEVFNVSSNDYTYYDAEPLCRALGAELATYDQVKDAWENGADWCNYGWVKGQVAVYPTQRETWEKLQGGPDEEKEACGMPGINGGYFDNPEMKFGVTCYGDKPAQSANDERILVKNGAIPRTTEMLKVDERVQDFKEQLGTIGLLPFNHKNWEQT</sequence>
<keyword evidence="7" id="KW-0675">Receptor</keyword>
<protein>
    <recommendedName>
        <fullName evidence="10">Link domain-containing protein</fullName>
    </recommendedName>
</protein>
<feature type="domain" description="Link" evidence="10">
    <location>
        <begin position="196"/>
        <end position="296"/>
    </location>
</feature>
<dbReference type="GO" id="GO:0007155">
    <property type="term" value="P:cell adhesion"/>
    <property type="evidence" value="ECO:0007669"/>
    <property type="project" value="InterPro"/>
</dbReference>
<keyword evidence="2 9" id="KW-0812">Transmembrane</keyword>
<dbReference type="SMART" id="SM00445">
    <property type="entry name" value="LINK"/>
    <property type="match status" value="1"/>
</dbReference>
<feature type="transmembrane region" description="Helical" evidence="9">
    <location>
        <begin position="127"/>
        <end position="148"/>
    </location>
</feature>
<dbReference type="InterPro" id="IPR016187">
    <property type="entry name" value="CTDL_fold"/>
</dbReference>
<dbReference type="PANTHER" id="PTHR10225">
    <property type="entry name" value="HYALURONAN RECEPTOR"/>
    <property type="match status" value="1"/>
</dbReference>
<dbReference type="InterPro" id="IPR016186">
    <property type="entry name" value="C-type_lectin-like/link_sf"/>
</dbReference>
<dbReference type="PANTHER" id="PTHR10225:SF5">
    <property type="entry name" value="C-TYPE LECTIN DOMAIN-CONTAINING PROTEIN"/>
    <property type="match status" value="1"/>
</dbReference>
<evidence type="ECO:0000259" key="10">
    <source>
        <dbReference type="PROSITE" id="PS50963"/>
    </source>
</evidence>
<organism evidence="11">
    <name type="scientific">viral metagenome</name>
    <dbReference type="NCBI Taxonomy" id="1070528"/>
    <lineage>
        <taxon>unclassified sequences</taxon>
        <taxon>metagenomes</taxon>
        <taxon>organismal metagenomes</taxon>
    </lineage>
</organism>
<evidence type="ECO:0000256" key="3">
    <source>
        <dbReference type="ARBA" id="ARBA00022729"/>
    </source>
</evidence>
<evidence type="ECO:0000256" key="1">
    <source>
        <dbReference type="ARBA" id="ARBA00004167"/>
    </source>
</evidence>
<name>A0A6C0DD41_9ZZZZ</name>
<dbReference type="AlphaFoldDB" id="A0A6C0DD41"/>
<dbReference type="SUPFAM" id="SSF56436">
    <property type="entry name" value="C-type lectin-like"/>
    <property type="match status" value="1"/>
</dbReference>
<dbReference type="GO" id="GO:0004888">
    <property type="term" value="F:transmembrane signaling receptor activity"/>
    <property type="evidence" value="ECO:0007669"/>
    <property type="project" value="TreeGrafter"/>
</dbReference>
<dbReference type="InterPro" id="IPR000538">
    <property type="entry name" value="Link_dom"/>
</dbReference>
<proteinExistence type="predicted"/>
<evidence type="ECO:0000256" key="4">
    <source>
        <dbReference type="ARBA" id="ARBA00022989"/>
    </source>
</evidence>
<dbReference type="Gene3D" id="3.10.100.10">
    <property type="entry name" value="Mannose-Binding Protein A, subunit A"/>
    <property type="match status" value="1"/>
</dbReference>
<evidence type="ECO:0000256" key="9">
    <source>
        <dbReference type="SAM" id="Phobius"/>
    </source>
</evidence>
<keyword evidence="4 9" id="KW-1133">Transmembrane helix</keyword>
<evidence type="ECO:0000313" key="11">
    <source>
        <dbReference type="EMBL" id="QHT14343.1"/>
    </source>
</evidence>
<accession>A0A6C0DD41</accession>
<evidence type="ECO:0000256" key="2">
    <source>
        <dbReference type="ARBA" id="ARBA00022692"/>
    </source>
</evidence>
<comment type="subcellular location">
    <subcellularLocation>
        <location evidence="1">Membrane</location>
        <topology evidence="1">Single-pass membrane protein</topology>
    </subcellularLocation>
</comment>
<dbReference type="EMBL" id="MN739581">
    <property type="protein sequence ID" value="QHT14343.1"/>
    <property type="molecule type" value="Genomic_DNA"/>
</dbReference>
<dbReference type="PROSITE" id="PS50963">
    <property type="entry name" value="LINK_2"/>
    <property type="match status" value="1"/>
</dbReference>
<dbReference type="GO" id="GO:0005540">
    <property type="term" value="F:hyaluronic acid binding"/>
    <property type="evidence" value="ECO:0007669"/>
    <property type="project" value="InterPro"/>
</dbReference>
<reference evidence="11" key="1">
    <citation type="journal article" date="2020" name="Nature">
        <title>Giant virus diversity and host interactions through global metagenomics.</title>
        <authorList>
            <person name="Schulz F."/>
            <person name="Roux S."/>
            <person name="Paez-Espino D."/>
            <person name="Jungbluth S."/>
            <person name="Walsh D.A."/>
            <person name="Denef V.J."/>
            <person name="McMahon K.D."/>
            <person name="Konstantinidis K.T."/>
            <person name="Eloe-Fadrosh E.A."/>
            <person name="Kyrpides N.C."/>
            <person name="Woyke T."/>
        </authorList>
    </citation>
    <scope>NUCLEOTIDE SEQUENCE</scope>
    <source>
        <strain evidence="11">GVMAG-M-3300023174-137</strain>
    </source>
</reference>
<dbReference type="Pfam" id="PF00193">
    <property type="entry name" value="Xlink"/>
    <property type="match status" value="1"/>
</dbReference>
<evidence type="ECO:0000256" key="8">
    <source>
        <dbReference type="ARBA" id="ARBA00023180"/>
    </source>
</evidence>
<dbReference type="GO" id="GO:0005886">
    <property type="term" value="C:plasma membrane"/>
    <property type="evidence" value="ECO:0007669"/>
    <property type="project" value="TreeGrafter"/>
</dbReference>
<evidence type="ECO:0000256" key="5">
    <source>
        <dbReference type="ARBA" id="ARBA00023136"/>
    </source>
</evidence>
<dbReference type="InterPro" id="IPR043210">
    <property type="entry name" value="CD44_antigen-like"/>
</dbReference>
<keyword evidence="6" id="KW-1015">Disulfide bond</keyword>
<evidence type="ECO:0000256" key="6">
    <source>
        <dbReference type="ARBA" id="ARBA00023157"/>
    </source>
</evidence>
<keyword evidence="5 9" id="KW-0472">Membrane</keyword>